<sequence length="114" mass="13398">MKIYNSEPDGNEMAKLEPARYFNLAIEQIEKITEWMKTSQDNVQPLLVHLDIFVYLSKKYPEIASRRAAKLNIQQIESVFNDWFERNQKKVTAKYRDGIKESASQLFKALKSLK</sequence>
<proteinExistence type="predicted"/>
<dbReference type="EMBL" id="FMZO01000009">
    <property type="protein sequence ID" value="SDD44680.1"/>
    <property type="molecule type" value="Genomic_DNA"/>
</dbReference>
<reference evidence="2" key="1">
    <citation type="submission" date="2016-10" db="EMBL/GenBank/DDBJ databases">
        <authorList>
            <person name="Varghese N."/>
            <person name="Submissions S."/>
        </authorList>
    </citation>
    <scope>NUCLEOTIDE SEQUENCE [LARGE SCALE GENOMIC DNA]</scope>
    <source>
        <strain evidence="2">DSM 25811 / CCM 8410 / LMG 26954 / E90</strain>
    </source>
</reference>
<keyword evidence="2" id="KW-1185">Reference proteome</keyword>
<organism evidence="1 2">
    <name type="scientific">Niabella drilacis (strain DSM 25811 / CCM 8410 / CCUG 62505 / LMG 26954 / E90)</name>
    <dbReference type="NCBI Taxonomy" id="1285928"/>
    <lineage>
        <taxon>Bacteria</taxon>
        <taxon>Pseudomonadati</taxon>
        <taxon>Bacteroidota</taxon>
        <taxon>Chitinophagia</taxon>
        <taxon>Chitinophagales</taxon>
        <taxon>Chitinophagaceae</taxon>
        <taxon>Niabella</taxon>
    </lineage>
</organism>
<dbReference type="RefSeq" id="WP_090391227.1">
    <property type="nucleotide sequence ID" value="NZ_FMZO01000009.1"/>
</dbReference>
<evidence type="ECO:0000313" key="1">
    <source>
        <dbReference type="EMBL" id="SDD44680.1"/>
    </source>
</evidence>
<accession>A0A1G6UTD3</accession>
<dbReference type="Proteomes" id="UP000198757">
    <property type="component" value="Unassembled WGS sequence"/>
</dbReference>
<name>A0A1G6UTD3_NIADE</name>
<dbReference type="OrthoDB" id="9429696at2"/>
<gene>
    <name evidence="1" type="ORF">SAMN04487894_10986</name>
</gene>
<protein>
    <submittedName>
        <fullName evidence="1">Uncharacterized protein</fullName>
    </submittedName>
</protein>
<evidence type="ECO:0000313" key="2">
    <source>
        <dbReference type="Proteomes" id="UP000198757"/>
    </source>
</evidence>
<dbReference type="AlphaFoldDB" id="A0A1G6UTD3"/>
<dbReference type="STRING" id="1285928.SAMN04487894_10986"/>